<evidence type="ECO:0000256" key="6">
    <source>
        <dbReference type="ARBA" id="ARBA00022825"/>
    </source>
</evidence>
<dbReference type="GO" id="GO:0004252">
    <property type="term" value="F:serine-type endopeptidase activity"/>
    <property type="evidence" value="ECO:0007669"/>
    <property type="project" value="InterPro"/>
</dbReference>
<evidence type="ECO:0000256" key="3">
    <source>
        <dbReference type="ARBA" id="ARBA00022656"/>
    </source>
</evidence>
<dbReference type="PROSITE" id="PS00134">
    <property type="entry name" value="TRYPSIN_HIS"/>
    <property type="match status" value="1"/>
</dbReference>
<proteinExistence type="inferred from homology"/>
<accession>A0A2H1V9I9</accession>
<dbReference type="InterPro" id="IPR043504">
    <property type="entry name" value="Peptidase_S1_PA_chymotrypsin"/>
</dbReference>
<dbReference type="InterPro" id="IPR001314">
    <property type="entry name" value="Peptidase_S1A"/>
</dbReference>
<evidence type="ECO:0000256" key="5">
    <source>
        <dbReference type="ARBA" id="ARBA00022801"/>
    </source>
</evidence>
<gene>
    <name evidence="12" type="ORF">SFRICE_012607</name>
</gene>
<sequence>MVSLLGYIQCQKNAKIIGGYRADIEDFPHSMALYVVCNDTSPHNESIYLCGASILRTDIALTAAHCVDNGCVFESSFYMVTAGSEQLKKGFKSSIKAVYYHKLFNLKTLDDDIAILRLTTKMQFSQKIMPVRIMSNPPYHEEALIAGWGLVQISPKKTTKILYATDQHVVRNNICDIMLSIKTNAGAFCAESKFKDSRSIIGDSGSALVVRGNIQIGICSYGVPEWSNSITPFFWGENHPMISPALGEARGSVRLLLTKNHPVATPAFRAPVSPLGSPQLRIRPLLY</sequence>
<keyword evidence="7" id="KW-1015">Disulfide bond</keyword>
<evidence type="ECO:0000256" key="9">
    <source>
        <dbReference type="ARBA" id="ARBA00055534"/>
    </source>
</evidence>
<evidence type="ECO:0000256" key="2">
    <source>
        <dbReference type="ARBA" id="ARBA00007664"/>
    </source>
</evidence>
<dbReference type="InterPro" id="IPR009003">
    <property type="entry name" value="Peptidase_S1_PA"/>
</dbReference>
<dbReference type="Pfam" id="PF00089">
    <property type="entry name" value="Trypsin"/>
    <property type="match status" value="1"/>
</dbReference>
<dbReference type="GO" id="GO:0006508">
    <property type="term" value="P:proteolysis"/>
    <property type="evidence" value="ECO:0007669"/>
    <property type="project" value="UniProtKB-KW"/>
</dbReference>
<dbReference type="PANTHER" id="PTHR24276">
    <property type="entry name" value="POLYSERASE-RELATED"/>
    <property type="match status" value="1"/>
</dbReference>
<keyword evidence="8" id="KW-1199">Hemostasis impairing toxin</keyword>
<keyword evidence="5" id="KW-0378">Hydrolase</keyword>
<dbReference type="FunFam" id="2.40.10.10:FF:000068">
    <property type="entry name" value="transmembrane protease serine 2"/>
    <property type="match status" value="1"/>
</dbReference>
<evidence type="ECO:0000256" key="4">
    <source>
        <dbReference type="ARBA" id="ARBA00022670"/>
    </source>
</evidence>
<dbReference type="InterPro" id="IPR018114">
    <property type="entry name" value="TRYPSIN_HIS"/>
</dbReference>
<dbReference type="PRINTS" id="PR00722">
    <property type="entry name" value="CHYMOTRYPSIN"/>
</dbReference>
<keyword evidence="10" id="KW-1205">Fibrinolytic toxin</keyword>
<dbReference type="PROSITE" id="PS50240">
    <property type="entry name" value="TRYPSIN_DOM"/>
    <property type="match status" value="1"/>
</dbReference>
<organism evidence="12">
    <name type="scientific">Spodoptera frugiperda</name>
    <name type="common">Fall armyworm</name>
    <dbReference type="NCBI Taxonomy" id="7108"/>
    <lineage>
        <taxon>Eukaryota</taxon>
        <taxon>Metazoa</taxon>
        <taxon>Ecdysozoa</taxon>
        <taxon>Arthropoda</taxon>
        <taxon>Hexapoda</taxon>
        <taxon>Insecta</taxon>
        <taxon>Pterygota</taxon>
        <taxon>Neoptera</taxon>
        <taxon>Endopterygota</taxon>
        <taxon>Lepidoptera</taxon>
        <taxon>Glossata</taxon>
        <taxon>Ditrysia</taxon>
        <taxon>Noctuoidea</taxon>
        <taxon>Noctuidae</taxon>
        <taxon>Amphipyrinae</taxon>
        <taxon>Spodoptera</taxon>
    </lineage>
</organism>
<evidence type="ECO:0000256" key="10">
    <source>
        <dbReference type="ARBA" id="ARBA00084094"/>
    </source>
</evidence>
<dbReference type="AlphaFoldDB" id="A0A2H1V9I9"/>
<evidence type="ECO:0000256" key="1">
    <source>
        <dbReference type="ARBA" id="ARBA00004239"/>
    </source>
</evidence>
<evidence type="ECO:0000313" key="12">
    <source>
        <dbReference type="EMBL" id="SOQ37513.1"/>
    </source>
</evidence>
<comment type="subcellular location">
    <subcellularLocation>
        <location evidence="1">Secreted</location>
        <location evidence="1">Extracellular space</location>
    </subcellularLocation>
</comment>
<dbReference type="EMBL" id="ODYU01001393">
    <property type="protein sequence ID" value="SOQ37513.1"/>
    <property type="molecule type" value="Genomic_DNA"/>
</dbReference>
<comment type="function">
    <text evidence="9">Fibrinolytic activity; shows preferential cleavage of Arg-Gly bonds in all three fibrinogen chains. Contact with the caterpillars causes severe bleeding, due the anticoagulant effect of the protein.</text>
</comment>
<protein>
    <submittedName>
        <fullName evidence="12">SFRICE_012607</fullName>
    </submittedName>
</protein>
<evidence type="ECO:0000256" key="7">
    <source>
        <dbReference type="ARBA" id="ARBA00023157"/>
    </source>
</evidence>
<dbReference type="GO" id="GO:0005576">
    <property type="term" value="C:extracellular region"/>
    <property type="evidence" value="ECO:0007669"/>
    <property type="project" value="UniProtKB-SubCell"/>
</dbReference>
<keyword evidence="3" id="KW-0800">Toxin</keyword>
<dbReference type="GO" id="GO:0090729">
    <property type="term" value="F:toxin activity"/>
    <property type="evidence" value="ECO:0007669"/>
    <property type="project" value="UniProtKB-KW"/>
</dbReference>
<dbReference type="InterPro" id="IPR001254">
    <property type="entry name" value="Trypsin_dom"/>
</dbReference>
<dbReference type="Gene3D" id="2.40.10.10">
    <property type="entry name" value="Trypsin-like serine proteases"/>
    <property type="match status" value="1"/>
</dbReference>
<dbReference type="InterPro" id="IPR050430">
    <property type="entry name" value="Peptidase_S1"/>
</dbReference>
<comment type="similarity">
    <text evidence="2">Belongs to the peptidase S1 family.</text>
</comment>
<keyword evidence="6" id="KW-0720">Serine protease</keyword>
<dbReference type="PANTHER" id="PTHR24276:SF91">
    <property type="entry name" value="AT26814P-RELATED"/>
    <property type="match status" value="1"/>
</dbReference>
<reference evidence="12" key="1">
    <citation type="submission" date="2016-07" db="EMBL/GenBank/DDBJ databases">
        <authorList>
            <person name="Bretaudeau A."/>
        </authorList>
    </citation>
    <scope>NUCLEOTIDE SEQUENCE</scope>
    <source>
        <strain evidence="12">Rice</strain>
        <tissue evidence="12">Whole body</tissue>
    </source>
</reference>
<keyword evidence="4" id="KW-0645">Protease</keyword>
<dbReference type="SUPFAM" id="SSF50494">
    <property type="entry name" value="Trypsin-like serine proteases"/>
    <property type="match status" value="1"/>
</dbReference>
<name>A0A2H1V9I9_SPOFR</name>
<evidence type="ECO:0000256" key="8">
    <source>
        <dbReference type="ARBA" id="ARBA00023240"/>
    </source>
</evidence>
<feature type="domain" description="Peptidase S1" evidence="11">
    <location>
        <begin position="16"/>
        <end position="241"/>
    </location>
</feature>
<evidence type="ECO:0000259" key="11">
    <source>
        <dbReference type="PROSITE" id="PS50240"/>
    </source>
</evidence>
<dbReference type="SMART" id="SM00020">
    <property type="entry name" value="Tryp_SPc"/>
    <property type="match status" value="1"/>
</dbReference>